<gene>
    <name evidence="2" type="primary">100678857</name>
</gene>
<dbReference type="AlphaFoldDB" id="A0A7M7LKQ2"/>
<organism evidence="2 3">
    <name type="scientific">Nasonia vitripennis</name>
    <name type="common">Parasitic wasp</name>
    <dbReference type="NCBI Taxonomy" id="7425"/>
    <lineage>
        <taxon>Eukaryota</taxon>
        <taxon>Metazoa</taxon>
        <taxon>Ecdysozoa</taxon>
        <taxon>Arthropoda</taxon>
        <taxon>Hexapoda</taxon>
        <taxon>Insecta</taxon>
        <taxon>Pterygota</taxon>
        <taxon>Neoptera</taxon>
        <taxon>Endopterygota</taxon>
        <taxon>Hymenoptera</taxon>
        <taxon>Apocrita</taxon>
        <taxon>Proctotrupomorpha</taxon>
        <taxon>Chalcidoidea</taxon>
        <taxon>Pteromalidae</taxon>
        <taxon>Pteromalinae</taxon>
        <taxon>Nasonia</taxon>
    </lineage>
</organism>
<dbReference type="EnsemblMetazoa" id="XM_003426312">
    <property type="protein sequence ID" value="XP_003426360"/>
    <property type="gene ID" value="LOC100678857"/>
</dbReference>
<feature type="region of interest" description="Disordered" evidence="1">
    <location>
        <begin position="335"/>
        <end position="362"/>
    </location>
</feature>
<sequence>MSRKSEKIGNISRASSLIISGRGTSTPIDEPTKICADLSFRNQDNRAKKSLNFLHPAIEYANKPIFGRRNLQLLSDCANEAANVAPEFGFSLQAGETTIGFNERITDTISAHKTLSSNRSKNELKKPKSKGPVNTAKKVRNTSRTQESTVKESKSRRSISSRKTSVSTTNKCRSNQSNPVFKVTPKCPKSPRSLATIRAKAKEHRKRRSLVKKDEEKSKIPVRQNEAENENYVGTIPKCPKSGMRSVDTRTEFKIKEAIPVFKHTNGSSQEKTKPFKSSLLSSSGIRKKNDSKKMCKRSALSECLKDLKSKEKNAADIEKLAVFKAGPIRTYAPVQPIKPRPITLPESPRIGQRHRLHSCPR</sequence>
<feature type="compositionally biased region" description="Polar residues" evidence="1">
    <location>
        <begin position="170"/>
        <end position="179"/>
    </location>
</feature>
<name>A0A7M7LKQ2_NASVI</name>
<feature type="region of interest" description="Disordered" evidence="1">
    <location>
        <begin position="114"/>
        <end position="193"/>
    </location>
</feature>
<proteinExistence type="predicted"/>
<dbReference type="KEGG" id="nvi:100678857"/>
<feature type="compositionally biased region" description="Basic residues" evidence="1">
    <location>
        <begin position="352"/>
        <end position="362"/>
    </location>
</feature>
<reference evidence="2" key="1">
    <citation type="submission" date="2021-01" db="UniProtKB">
        <authorList>
            <consortium name="EnsemblMetazoa"/>
        </authorList>
    </citation>
    <scope>IDENTIFICATION</scope>
</reference>
<feature type="region of interest" description="Disordered" evidence="1">
    <location>
        <begin position="264"/>
        <end position="293"/>
    </location>
</feature>
<evidence type="ECO:0000313" key="2">
    <source>
        <dbReference type="EnsemblMetazoa" id="XP_003426360"/>
    </source>
</evidence>
<evidence type="ECO:0000313" key="3">
    <source>
        <dbReference type="Proteomes" id="UP000002358"/>
    </source>
</evidence>
<dbReference type="InParanoid" id="A0A7M7LKQ2"/>
<evidence type="ECO:0000256" key="1">
    <source>
        <dbReference type="SAM" id="MobiDB-lite"/>
    </source>
</evidence>
<dbReference type="Proteomes" id="UP000002358">
    <property type="component" value="Chromosome 3"/>
</dbReference>
<dbReference type="OrthoDB" id="10673940at2759"/>
<keyword evidence="3" id="KW-1185">Reference proteome</keyword>
<accession>A0A7M7LKQ2</accession>
<protein>
    <submittedName>
        <fullName evidence="2">Uncharacterized protein</fullName>
    </submittedName>
</protein>
<feature type="compositionally biased region" description="Basic residues" evidence="1">
    <location>
        <begin position="200"/>
        <end position="210"/>
    </location>
</feature>
<feature type="region of interest" description="Disordered" evidence="1">
    <location>
        <begin position="200"/>
        <end position="219"/>
    </location>
</feature>